<keyword evidence="11" id="KW-1185">Reference proteome</keyword>
<dbReference type="PANTHER" id="PTHR31633">
    <property type="entry name" value="H/ACA RIBONUCLEOPROTEIN COMPLEX NON-CORE SUBUNIT NAF1"/>
    <property type="match status" value="1"/>
</dbReference>
<comment type="subcellular location">
    <subcellularLocation>
        <location evidence="1">Nucleus</location>
    </subcellularLocation>
</comment>
<accession>A0ABR0EAN5</accession>
<keyword evidence="6" id="KW-0597">Phosphoprotein</keyword>
<feature type="compositionally biased region" description="Acidic residues" evidence="9">
    <location>
        <begin position="220"/>
        <end position="242"/>
    </location>
</feature>
<dbReference type="Gene3D" id="2.40.10.230">
    <property type="entry name" value="Probable tRNA pseudouridine synthase domain"/>
    <property type="match status" value="1"/>
</dbReference>
<comment type="caution">
    <text evidence="10">The sequence shown here is derived from an EMBL/GenBank/DDBJ whole genome shotgun (WGS) entry which is preliminary data.</text>
</comment>
<feature type="compositionally biased region" description="Basic and acidic residues" evidence="9">
    <location>
        <begin position="14"/>
        <end position="24"/>
    </location>
</feature>
<dbReference type="PANTHER" id="PTHR31633:SF1">
    <property type="entry name" value="H_ACA RIBONUCLEOPROTEIN COMPLEX NON-CORE SUBUNIT NAF1"/>
    <property type="match status" value="1"/>
</dbReference>
<name>A0ABR0EAN5_ZASCE</name>
<feature type="compositionally biased region" description="Pro residues" evidence="9">
    <location>
        <begin position="591"/>
        <end position="612"/>
    </location>
</feature>
<evidence type="ECO:0000256" key="1">
    <source>
        <dbReference type="ARBA" id="ARBA00004123"/>
    </source>
</evidence>
<keyword evidence="7" id="KW-0694">RNA-binding</keyword>
<feature type="region of interest" description="Disordered" evidence="9">
    <location>
        <begin position="68"/>
        <end position="289"/>
    </location>
</feature>
<feature type="compositionally biased region" description="Basic and acidic residues" evidence="9">
    <location>
        <begin position="153"/>
        <end position="165"/>
    </location>
</feature>
<dbReference type="SUPFAM" id="SSF50447">
    <property type="entry name" value="Translation proteins"/>
    <property type="match status" value="1"/>
</dbReference>
<feature type="compositionally biased region" description="Basic and acidic residues" evidence="9">
    <location>
        <begin position="181"/>
        <end position="196"/>
    </location>
</feature>
<evidence type="ECO:0000256" key="2">
    <source>
        <dbReference type="ARBA" id="ARBA00009801"/>
    </source>
</evidence>
<dbReference type="Pfam" id="PF04410">
    <property type="entry name" value="Gar1"/>
    <property type="match status" value="1"/>
</dbReference>
<feature type="region of interest" description="Disordered" evidence="9">
    <location>
        <begin position="700"/>
        <end position="729"/>
    </location>
</feature>
<gene>
    <name evidence="10" type="ORF">PRZ48_010954</name>
</gene>
<dbReference type="EMBL" id="JAXOVC010000008">
    <property type="protein sequence ID" value="KAK4498296.1"/>
    <property type="molecule type" value="Genomic_DNA"/>
</dbReference>
<evidence type="ECO:0000313" key="10">
    <source>
        <dbReference type="EMBL" id="KAK4498296.1"/>
    </source>
</evidence>
<evidence type="ECO:0000256" key="5">
    <source>
        <dbReference type="ARBA" id="ARBA00022552"/>
    </source>
</evidence>
<evidence type="ECO:0000256" key="7">
    <source>
        <dbReference type="ARBA" id="ARBA00022884"/>
    </source>
</evidence>
<evidence type="ECO:0000256" key="6">
    <source>
        <dbReference type="ARBA" id="ARBA00022553"/>
    </source>
</evidence>
<dbReference type="InterPro" id="IPR038664">
    <property type="entry name" value="Gar1/Naf1_Cbf5-bd_sf"/>
</dbReference>
<feature type="compositionally biased region" description="Pro residues" evidence="9">
    <location>
        <begin position="643"/>
        <end position="652"/>
    </location>
</feature>
<evidence type="ECO:0000256" key="3">
    <source>
        <dbReference type="ARBA" id="ARBA00021438"/>
    </source>
</evidence>
<feature type="region of interest" description="Disordered" evidence="9">
    <location>
        <begin position="412"/>
        <end position="655"/>
    </location>
</feature>
<feature type="compositionally biased region" description="Acidic residues" evidence="9">
    <location>
        <begin position="34"/>
        <end position="46"/>
    </location>
</feature>
<dbReference type="InterPro" id="IPR009000">
    <property type="entry name" value="Transl_B-barrel_sf"/>
</dbReference>
<evidence type="ECO:0000256" key="8">
    <source>
        <dbReference type="ARBA" id="ARBA00023242"/>
    </source>
</evidence>
<organism evidence="10 11">
    <name type="scientific">Zasmidium cellare</name>
    <name type="common">Wine cellar mold</name>
    <name type="synonym">Racodium cellare</name>
    <dbReference type="NCBI Taxonomy" id="395010"/>
    <lineage>
        <taxon>Eukaryota</taxon>
        <taxon>Fungi</taxon>
        <taxon>Dikarya</taxon>
        <taxon>Ascomycota</taxon>
        <taxon>Pezizomycotina</taxon>
        <taxon>Dothideomycetes</taxon>
        <taxon>Dothideomycetidae</taxon>
        <taxon>Mycosphaerellales</taxon>
        <taxon>Mycosphaerellaceae</taxon>
        <taxon>Zasmidium</taxon>
    </lineage>
</organism>
<protein>
    <recommendedName>
        <fullName evidence="3">H/ACA ribonucleoprotein complex non-core subunit NAF1</fullName>
    </recommendedName>
</protein>
<keyword evidence="5" id="KW-0698">rRNA processing</keyword>
<comment type="similarity">
    <text evidence="2">Belongs to the NAF1 family.</text>
</comment>
<feature type="compositionally biased region" description="Basic and acidic residues" evidence="9">
    <location>
        <begin position="568"/>
        <end position="588"/>
    </location>
</feature>
<feature type="compositionally biased region" description="Acidic residues" evidence="9">
    <location>
        <begin position="414"/>
        <end position="428"/>
    </location>
</feature>
<dbReference type="InterPro" id="IPR007504">
    <property type="entry name" value="H/ACA_rnp_Gar1/Naf1"/>
</dbReference>
<dbReference type="InterPro" id="IPR040309">
    <property type="entry name" value="Naf1"/>
</dbReference>
<feature type="region of interest" description="Disordered" evidence="9">
    <location>
        <begin position="1"/>
        <end position="55"/>
    </location>
</feature>
<keyword evidence="4" id="KW-0690">Ribosome biogenesis</keyword>
<evidence type="ECO:0000313" key="11">
    <source>
        <dbReference type="Proteomes" id="UP001305779"/>
    </source>
</evidence>
<sequence length="742" mass="80871">MQSEHNVVDIQEPDEARPTKRVRLDAPLGVTEETQQEMADEDDWDDVYANPSDNKSAAEKVINTASTPADSAATINSNEPSCAAPSKPLEHQYGVSIQSTEEKKPEIMDGVSPEAIADDNDDLVAPPPQPSVPNHDKTETDVMEGMTEIEYQPEIKMEDPQESSKIDGNMGDVQHANGPEATDREDHIPVRSKPAEDPEFMAAAAAQKGEKNAEWQFDSSDAESSSDSDSSDSDDSSDESESGSEGGYEMLDPATAAKILMSGDDGDDEGGRGKDKTGTNNQPRTTNEVKEEVVVKPDVKVTEDMKVTFLGNVERTVENMVLIKGATPGEYQVLEGGSVLCNEKREVIGAIADTFGRVQEPLYSVAFTNAKEIEDAGLEFGTKVYYVDSHSTFVFTQPLKNMKGTDASNIHDEEVGEDEMEFSDDEAEAEFKKQRKQAKKAGRGGLTRAAFQEGARTFGAPGHDSGQTFIGGSDAPSQTYGGGMTYDDNEPAEDFYQPLKRPDNLSDLMAGRSLPPKPQLPAFDRGRGRGRGDRGRGDRGRGRGDRGRGRGGFDQRGGRGGGGRGHHQQNDAHRGNPHRNQWDTDRQHSLPPKPAAPHGASPPPPQYPPPQQWPAQQFNGYPQYGAQAPAPTLPQHNAYWQQPPQPQYPQAPVPAGAYVNPAFFQQQAHQQQQQTPAQQQAYAGWAAQYQQYQQQYAQAYGAAPSTAVAAQHQQAPPQQQQRPAEPEHQFDLTDILKRLGAN</sequence>
<keyword evidence="8" id="KW-0539">Nucleus</keyword>
<feature type="compositionally biased region" description="Basic residues" evidence="9">
    <location>
        <begin position="433"/>
        <end position="442"/>
    </location>
</feature>
<feature type="compositionally biased region" description="Low complexity" evidence="9">
    <location>
        <begin position="700"/>
        <end position="723"/>
    </location>
</feature>
<feature type="compositionally biased region" description="Basic and acidic residues" evidence="9">
    <location>
        <begin position="524"/>
        <end position="557"/>
    </location>
</feature>
<feature type="compositionally biased region" description="Polar residues" evidence="9">
    <location>
        <begin position="68"/>
        <end position="80"/>
    </location>
</feature>
<feature type="compositionally biased region" description="Polar residues" evidence="9">
    <location>
        <begin position="465"/>
        <end position="479"/>
    </location>
</feature>
<dbReference type="Proteomes" id="UP001305779">
    <property type="component" value="Unassembled WGS sequence"/>
</dbReference>
<evidence type="ECO:0000256" key="9">
    <source>
        <dbReference type="SAM" id="MobiDB-lite"/>
    </source>
</evidence>
<evidence type="ECO:0000256" key="4">
    <source>
        <dbReference type="ARBA" id="ARBA00022517"/>
    </source>
</evidence>
<reference evidence="10 11" key="1">
    <citation type="journal article" date="2023" name="G3 (Bethesda)">
        <title>A chromosome-level genome assembly of Zasmidium syzygii isolated from banana leaves.</title>
        <authorList>
            <person name="van Westerhoven A.C."/>
            <person name="Mehrabi R."/>
            <person name="Talebi R."/>
            <person name="Steentjes M.B.F."/>
            <person name="Corcolon B."/>
            <person name="Chong P.A."/>
            <person name="Kema G.H.J."/>
            <person name="Seidl M.F."/>
        </authorList>
    </citation>
    <scope>NUCLEOTIDE SEQUENCE [LARGE SCALE GENOMIC DNA]</scope>
    <source>
        <strain evidence="10 11">P124</strain>
    </source>
</reference>
<proteinExistence type="inferred from homology"/>